<evidence type="ECO:0000313" key="2">
    <source>
        <dbReference type="EMBL" id="KAA9003871.1"/>
    </source>
</evidence>
<keyword evidence="3" id="KW-1185">Reference proteome</keyword>
<protein>
    <submittedName>
        <fullName evidence="2">Uncharacterized protein</fullName>
    </submittedName>
</protein>
<dbReference type="EMBL" id="VYKI01000002">
    <property type="protein sequence ID" value="KAA9003871.1"/>
    <property type="molecule type" value="Genomic_DNA"/>
</dbReference>
<feature type="transmembrane region" description="Helical" evidence="1">
    <location>
        <begin position="86"/>
        <end position="105"/>
    </location>
</feature>
<dbReference type="Proteomes" id="UP000326367">
    <property type="component" value="Unassembled WGS sequence"/>
</dbReference>
<evidence type="ECO:0000313" key="3">
    <source>
        <dbReference type="Proteomes" id="UP000326367"/>
    </source>
</evidence>
<feature type="transmembrane region" description="Helical" evidence="1">
    <location>
        <begin position="49"/>
        <end position="74"/>
    </location>
</feature>
<name>A0ABQ6T5A7_9GAMM</name>
<proteinExistence type="predicted"/>
<sequence>MPTLRTGKEWGPLFHAFLFSMPCAGLGVLGSLVLLWASLHGGNQAFQAFLVAGAAWLLLSAIVPVCVIVVFTSWGKAVPAGPRGGLRLLDMLVVLSAVQGIPALAMVGRDLSEDPVILLLTVLLGAPWLTLACHMRWRAERLGTA</sequence>
<comment type="caution">
    <text evidence="2">The sequence shown here is derived from an EMBL/GenBank/DDBJ whole genome shotgun (WGS) entry which is preliminary data.</text>
</comment>
<feature type="transmembrane region" description="Helical" evidence="1">
    <location>
        <begin position="12"/>
        <end position="37"/>
    </location>
</feature>
<evidence type="ECO:0000256" key="1">
    <source>
        <dbReference type="SAM" id="Phobius"/>
    </source>
</evidence>
<gene>
    <name evidence="2" type="ORF">FJU31_03185</name>
</gene>
<keyword evidence="1" id="KW-0812">Transmembrane</keyword>
<keyword evidence="1" id="KW-0472">Membrane</keyword>
<keyword evidence="1" id="KW-1133">Transmembrane helix</keyword>
<feature type="transmembrane region" description="Helical" evidence="1">
    <location>
        <begin position="117"/>
        <end position="137"/>
    </location>
</feature>
<accession>A0ABQ6T5A7</accession>
<dbReference type="RefSeq" id="WP_150453442.1">
    <property type="nucleotide sequence ID" value="NZ_VYKI01000002.1"/>
</dbReference>
<organism evidence="2 3">
    <name type="scientific">Stenotrophomonas cyclobalanopsidis</name>
    <dbReference type="NCBI Taxonomy" id="2771362"/>
    <lineage>
        <taxon>Bacteria</taxon>
        <taxon>Pseudomonadati</taxon>
        <taxon>Pseudomonadota</taxon>
        <taxon>Gammaproteobacteria</taxon>
        <taxon>Lysobacterales</taxon>
        <taxon>Lysobacteraceae</taxon>
        <taxon>Stenotrophomonas</taxon>
    </lineage>
</organism>
<reference evidence="2 3" key="1">
    <citation type="journal article" date="2020" name="Antonie Van Leeuwenhoek">
        <title>Stenotrophomonas cyclobalanopsidis sp. nov., isolated from the leaf spot disease of Cyclobalanopsis patelliformis.</title>
        <authorList>
            <person name="Bian D.R."/>
            <person name="Xue H."/>
            <person name="Piao C.G."/>
            <person name="Li Y."/>
        </authorList>
    </citation>
    <scope>NUCLEOTIDE SEQUENCE [LARGE SCALE GENOMIC DNA]</scope>
    <source>
        <strain evidence="2 3">TPQG1-4</strain>
    </source>
</reference>